<dbReference type="InterPro" id="IPR001451">
    <property type="entry name" value="Hexapep"/>
</dbReference>
<comment type="caution">
    <text evidence="8">The sequence shown here is derived from an EMBL/GenBank/DDBJ whole genome shotgun (WGS) entry which is preliminary data.</text>
</comment>
<comment type="similarity">
    <text evidence="1">Belongs to the transferase hexapeptide repeat family.</text>
</comment>
<keyword evidence="5" id="KW-0677">Repeat</keyword>
<keyword evidence="7" id="KW-0012">Acyltransferase</keyword>
<evidence type="ECO:0000256" key="7">
    <source>
        <dbReference type="ARBA" id="ARBA00023315"/>
    </source>
</evidence>
<evidence type="ECO:0000256" key="2">
    <source>
        <dbReference type="ARBA" id="ARBA00022516"/>
    </source>
</evidence>
<dbReference type="GO" id="GO:0016020">
    <property type="term" value="C:membrane"/>
    <property type="evidence" value="ECO:0007669"/>
    <property type="project" value="GOC"/>
</dbReference>
<protein>
    <submittedName>
        <fullName evidence="8">Acetyltransferase</fullName>
    </submittedName>
</protein>
<keyword evidence="2" id="KW-0444">Lipid biosynthesis</keyword>
<keyword evidence="9" id="KW-1185">Reference proteome</keyword>
<keyword evidence="6" id="KW-0443">Lipid metabolism</keyword>
<evidence type="ECO:0000256" key="6">
    <source>
        <dbReference type="ARBA" id="ARBA00023098"/>
    </source>
</evidence>
<dbReference type="GO" id="GO:0016746">
    <property type="term" value="F:acyltransferase activity"/>
    <property type="evidence" value="ECO:0007669"/>
    <property type="project" value="UniProtKB-KW"/>
</dbReference>
<dbReference type="STRING" id="1563157.AQS70_17695"/>
<dbReference type="RefSeq" id="WP_055104935.1">
    <property type="nucleotide sequence ID" value="NZ_LLWH01000234.1"/>
</dbReference>
<evidence type="ECO:0000313" key="8">
    <source>
        <dbReference type="EMBL" id="KQB51552.1"/>
    </source>
</evidence>
<dbReference type="Proteomes" id="UP000050342">
    <property type="component" value="Unassembled WGS sequence"/>
</dbReference>
<dbReference type="InterPro" id="IPR050179">
    <property type="entry name" value="Trans_hexapeptide_repeat"/>
</dbReference>
<dbReference type="PANTHER" id="PTHR43300:SF11">
    <property type="entry name" value="ACETYLTRANSFERASE RV3034C-RELATED"/>
    <property type="match status" value="1"/>
</dbReference>
<dbReference type="PANTHER" id="PTHR43300">
    <property type="entry name" value="ACETYLTRANSFERASE"/>
    <property type="match status" value="1"/>
</dbReference>
<evidence type="ECO:0000256" key="1">
    <source>
        <dbReference type="ARBA" id="ARBA00007274"/>
    </source>
</evidence>
<dbReference type="InterPro" id="IPR011004">
    <property type="entry name" value="Trimer_LpxA-like_sf"/>
</dbReference>
<dbReference type="PROSITE" id="PS00101">
    <property type="entry name" value="HEXAPEP_TRANSFERASES"/>
    <property type="match status" value="1"/>
</dbReference>
<organism evidence="8 9">
    <name type="scientific">Pseudomonas endophytica</name>
    <dbReference type="NCBI Taxonomy" id="1563157"/>
    <lineage>
        <taxon>Bacteria</taxon>
        <taxon>Pseudomonadati</taxon>
        <taxon>Pseudomonadota</taxon>
        <taxon>Gammaproteobacteria</taxon>
        <taxon>Pseudomonadales</taxon>
        <taxon>Pseudomonadaceae</taxon>
        <taxon>Pseudomonas</taxon>
    </lineage>
</organism>
<evidence type="ECO:0000256" key="3">
    <source>
        <dbReference type="ARBA" id="ARBA00022556"/>
    </source>
</evidence>
<evidence type="ECO:0000256" key="5">
    <source>
        <dbReference type="ARBA" id="ARBA00022737"/>
    </source>
</evidence>
<proteinExistence type="inferred from homology"/>
<dbReference type="Pfam" id="PF00132">
    <property type="entry name" value="Hexapep"/>
    <property type="match status" value="2"/>
</dbReference>
<reference evidence="8 9" key="1">
    <citation type="submission" date="2015-10" db="EMBL/GenBank/DDBJ databases">
        <title>Pseudomonas helleri sp. nov. and Pseudomonas weihenstephanensis sp. nov., isolated from raw cows milk.</title>
        <authorList>
            <person name="Von Neubeck M."/>
            <person name="Huptas C."/>
            <person name="Wenning M."/>
            <person name="Scherer S."/>
        </authorList>
    </citation>
    <scope>NUCLEOTIDE SEQUENCE [LARGE SCALE GENOMIC DNA]</scope>
    <source>
        <strain evidence="8 9">BSTT44</strain>
    </source>
</reference>
<dbReference type="Gene3D" id="2.160.10.10">
    <property type="entry name" value="Hexapeptide repeat proteins"/>
    <property type="match status" value="1"/>
</dbReference>
<name>A0A0Q0WVC3_9PSED</name>
<sequence length="179" mass="19514">MTIRELIRKARRNYWRIRLRLKNVDKTFLAGGYSSISTDLEAGAYSYIGPGCEIGPGVTLGAYSMIGPSVKIIGNDHIFNIPGTPIIFSGRPPFKRTVIGRDVWIGAGAIILAGVHIEDGSIIGAGSVVTKNIDSFCIVAGVPASIIKKRFVTTEEESKHKQFLNTAKYQANYAEKLNK</sequence>
<dbReference type="InterPro" id="IPR018357">
    <property type="entry name" value="Hexapep_transf_CS"/>
</dbReference>
<dbReference type="GO" id="GO:0009245">
    <property type="term" value="P:lipid A biosynthetic process"/>
    <property type="evidence" value="ECO:0007669"/>
    <property type="project" value="UniProtKB-KW"/>
</dbReference>
<keyword evidence="4 8" id="KW-0808">Transferase</keyword>
<dbReference type="OrthoDB" id="9815592at2"/>
<dbReference type="SUPFAM" id="SSF51161">
    <property type="entry name" value="Trimeric LpxA-like enzymes"/>
    <property type="match status" value="1"/>
</dbReference>
<dbReference type="EMBL" id="LLWH01000234">
    <property type="protein sequence ID" value="KQB51552.1"/>
    <property type="molecule type" value="Genomic_DNA"/>
</dbReference>
<evidence type="ECO:0000256" key="4">
    <source>
        <dbReference type="ARBA" id="ARBA00022679"/>
    </source>
</evidence>
<dbReference type="AlphaFoldDB" id="A0A0Q0WVC3"/>
<accession>A0A0Q0WVC3</accession>
<gene>
    <name evidence="8" type="ORF">AQS70_17695</name>
</gene>
<keyword evidence="3" id="KW-0441">Lipid A biosynthesis</keyword>
<evidence type="ECO:0000313" key="9">
    <source>
        <dbReference type="Proteomes" id="UP000050342"/>
    </source>
</evidence>